<gene>
    <name evidence="1" type="ORF">EPUL_005596</name>
</gene>
<dbReference type="OrthoDB" id="3660400at2759"/>
<evidence type="ECO:0000313" key="2">
    <source>
        <dbReference type="Proteomes" id="UP000237438"/>
    </source>
</evidence>
<dbReference type="EMBL" id="PEDP01004721">
    <property type="protein sequence ID" value="POS82042.1"/>
    <property type="molecule type" value="Genomic_DNA"/>
</dbReference>
<dbReference type="SUPFAM" id="SSF56219">
    <property type="entry name" value="DNase I-like"/>
    <property type="match status" value="1"/>
</dbReference>
<comment type="caution">
    <text evidence="1">The sequence shown here is derived from an EMBL/GenBank/DDBJ whole genome shotgun (WGS) entry which is preliminary data.</text>
</comment>
<accession>A0A2S4PJ16</accession>
<dbReference type="InterPro" id="IPR036691">
    <property type="entry name" value="Endo/exonu/phosph_ase_sf"/>
</dbReference>
<organism evidence="1 2">
    <name type="scientific">Erysiphe pulchra</name>
    <dbReference type="NCBI Taxonomy" id="225359"/>
    <lineage>
        <taxon>Eukaryota</taxon>
        <taxon>Fungi</taxon>
        <taxon>Dikarya</taxon>
        <taxon>Ascomycota</taxon>
        <taxon>Pezizomycotina</taxon>
        <taxon>Leotiomycetes</taxon>
        <taxon>Erysiphales</taxon>
        <taxon>Erysiphaceae</taxon>
        <taxon>Erysiphe</taxon>
    </lineage>
</organism>
<dbReference type="PANTHER" id="PTHR33481">
    <property type="entry name" value="REVERSE TRANSCRIPTASE"/>
    <property type="match status" value="1"/>
</dbReference>
<dbReference type="AlphaFoldDB" id="A0A2S4PJ16"/>
<proteinExistence type="predicted"/>
<dbReference type="Gene3D" id="3.60.10.10">
    <property type="entry name" value="Endonuclease/exonuclease/phosphatase"/>
    <property type="match status" value="1"/>
</dbReference>
<reference evidence="1 2" key="1">
    <citation type="submission" date="2017-10" db="EMBL/GenBank/DDBJ databases">
        <title>Development of genomic resources for the powdery mildew, Erysiphe pulchra.</title>
        <authorList>
            <person name="Wadl P.A."/>
            <person name="Mack B.M."/>
            <person name="Moore G."/>
            <person name="Beltz S.B."/>
        </authorList>
    </citation>
    <scope>NUCLEOTIDE SEQUENCE [LARGE SCALE GENOMIC DNA]</scope>
    <source>
        <strain evidence="1">Cflorida</strain>
    </source>
</reference>
<keyword evidence="2" id="KW-1185">Reference proteome</keyword>
<name>A0A2S4PJ16_9PEZI</name>
<evidence type="ECO:0008006" key="3">
    <source>
        <dbReference type="Google" id="ProtNLM"/>
    </source>
</evidence>
<dbReference type="PANTHER" id="PTHR33481:SF1">
    <property type="entry name" value="ENDONUCLEASE_EXONUCLEASE_PHOSPHATASE DOMAIN-CONTAINING PROTEIN-RELATED"/>
    <property type="match status" value="1"/>
</dbReference>
<dbReference type="Proteomes" id="UP000237438">
    <property type="component" value="Unassembled WGS sequence"/>
</dbReference>
<feature type="non-terminal residue" evidence="1">
    <location>
        <position position="364"/>
    </location>
</feature>
<evidence type="ECO:0000313" key="1">
    <source>
        <dbReference type="EMBL" id="POS82042.1"/>
    </source>
</evidence>
<sequence>MKTFRQVGERDYQAVLKAKAAEDFANSAVNNNIDLTYIQDQQVDGDIDKILASPIENLTGDAMQKDPQRITLSQKYSPSSTGDYCWVEVNDVMFLNVYKAPYDPTTVRPLLNWTPPSRSVAIGDLNSVYWAWQPGANRYYGQGDEIKKWAEEHNLTCLIVGEPTHRAGIILDLAWSNVKGAMVWVGTEECMTSDPKEKILTRSNLSEKLRIAKANIPQFTRIAHENAVLFDAEKSEVVQFPGRKKEDTVGVLVSGKMIQPAEHIRWLDFNLDSGISFKHLKLTQHMCQLNSVKRGAAPKALIAEVDTCVVPVGSYGAEVWWLGLTRPKGNKVVGPPTTIHRGLIDKVLHMALRAALPIWRTSPN</sequence>
<protein>
    <recommendedName>
        <fullName evidence="3">Endonuclease/exonuclease/phosphatase domain-containing protein</fullName>
    </recommendedName>
</protein>
<dbReference type="GO" id="GO:0003824">
    <property type="term" value="F:catalytic activity"/>
    <property type="evidence" value="ECO:0007669"/>
    <property type="project" value="InterPro"/>
</dbReference>